<keyword evidence="2" id="KW-0489">Methyltransferase</keyword>
<accession>A0ABW0D2B9</accession>
<evidence type="ECO:0000313" key="2">
    <source>
        <dbReference type="EMBL" id="MFC5224449.1"/>
    </source>
</evidence>
<dbReference type="SUPFAM" id="SSF53335">
    <property type="entry name" value="S-adenosyl-L-methionine-dependent methyltransferases"/>
    <property type="match status" value="1"/>
</dbReference>
<dbReference type="EMBL" id="JBHSKL010000009">
    <property type="protein sequence ID" value="MFC5224449.1"/>
    <property type="molecule type" value="Genomic_DNA"/>
</dbReference>
<dbReference type="InterPro" id="IPR013216">
    <property type="entry name" value="Methyltransf_11"/>
</dbReference>
<reference evidence="3" key="1">
    <citation type="journal article" date="2019" name="Int. J. Syst. Evol. Microbiol.">
        <title>The Global Catalogue of Microorganisms (GCM) 10K type strain sequencing project: providing services to taxonomists for standard genome sequencing and annotation.</title>
        <authorList>
            <consortium name="The Broad Institute Genomics Platform"/>
            <consortium name="The Broad Institute Genome Sequencing Center for Infectious Disease"/>
            <person name="Wu L."/>
            <person name="Ma J."/>
        </authorList>
    </citation>
    <scope>NUCLEOTIDE SEQUENCE [LARGE SCALE GENOMIC DNA]</scope>
    <source>
        <strain evidence="3">CCM 8479</strain>
    </source>
</reference>
<dbReference type="Pfam" id="PF08241">
    <property type="entry name" value="Methyltransf_11"/>
    <property type="match status" value="1"/>
</dbReference>
<dbReference type="RefSeq" id="WP_309061380.1">
    <property type="nucleotide sequence ID" value="NZ_BAAASS010000005.1"/>
</dbReference>
<feature type="domain" description="Methyltransferase type 11" evidence="1">
    <location>
        <begin position="42"/>
        <end position="131"/>
    </location>
</feature>
<evidence type="ECO:0000259" key="1">
    <source>
        <dbReference type="Pfam" id="PF08241"/>
    </source>
</evidence>
<dbReference type="Proteomes" id="UP001596156">
    <property type="component" value="Unassembled WGS sequence"/>
</dbReference>
<dbReference type="Gene3D" id="3.40.50.150">
    <property type="entry name" value="Vaccinia Virus protein VP39"/>
    <property type="match status" value="1"/>
</dbReference>
<dbReference type="GO" id="GO:0032259">
    <property type="term" value="P:methylation"/>
    <property type="evidence" value="ECO:0007669"/>
    <property type="project" value="UniProtKB-KW"/>
</dbReference>
<dbReference type="EC" id="2.1.1.-" evidence="2"/>
<evidence type="ECO:0000313" key="3">
    <source>
        <dbReference type="Proteomes" id="UP001596156"/>
    </source>
</evidence>
<comment type="caution">
    <text evidence="2">The sequence shown here is derived from an EMBL/GenBank/DDBJ whole genome shotgun (WGS) entry which is preliminary data.</text>
</comment>
<dbReference type="PANTHER" id="PTHR42912">
    <property type="entry name" value="METHYLTRANSFERASE"/>
    <property type="match status" value="1"/>
</dbReference>
<dbReference type="GO" id="GO:0008168">
    <property type="term" value="F:methyltransferase activity"/>
    <property type="evidence" value="ECO:0007669"/>
    <property type="project" value="UniProtKB-KW"/>
</dbReference>
<keyword evidence="2" id="KW-0808">Transferase</keyword>
<name>A0ABW0D2B9_STRFI</name>
<proteinExistence type="predicted"/>
<dbReference type="InterPro" id="IPR050508">
    <property type="entry name" value="Methyltransf_Superfamily"/>
</dbReference>
<dbReference type="InterPro" id="IPR029063">
    <property type="entry name" value="SAM-dependent_MTases_sf"/>
</dbReference>
<protein>
    <submittedName>
        <fullName evidence="2">Class I SAM-dependent methyltransferase</fullName>
        <ecNumber evidence="2">2.1.1.-</ecNumber>
    </submittedName>
</protein>
<dbReference type="CDD" id="cd02440">
    <property type="entry name" value="AdoMet_MTases"/>
    <property type="match status" value="1"/>
</dbReference>
<organism evidence="2 3">
    <name type="scientific">Streptomyces fimbriatus</name>
    <dbReference type="NCBI Taxonomy" id="68197"/>
    <lineage>
        <taxon>Bacteria</taxon>
        <taxon>Bacillati</taxon>
        <taxon>Actinomycetota</taxon>
        <taxon>Actinomycetes</taxon>
        <taxon>Kitasatosporales</taxon>
        <taxon>Streptomycetaceae</taxon>
        <taxon>Streptomyces</taxon>
    </lineage>
</organism>
<dbReference type="PANTHER" id="PTHR42912:SF93">
    <property type="entry name" value="N6-ADENOSINE-METHYLTRANSFERASE TMT1A"/>
    <property type="match status" value="1"/>
</dbReference>
<gene>
    <name evidence="2" type="ORF">ACFPN6_07525</name>
</gene>
<keyword evidence="3" id="KW-1185">Reference proteome</keyword>
<sequence>MSTPKSFERVARDYDTLRGGMDRGRQSAGAVAPHLVPGGPTLEVGVGTGAVAAGLLELGHTVFGVDVSPSMLRQAGERIGGRLACADARALPCRDGAFANVVCVHVLHLVGDMGAALAEARRVLREGGRLVAVHGDPFADDDPMVAALERLAPLRPERPDAPGRLVEAAAAVGLRAVEQGPDAAYVQATSPERLATSLEKRVPPYLWDVTDDDWQRLVVPVIDALRALPEPERPREQVWRSWLTVLRK</sequence>
<dbReference type="Gene3D" id="1.10.8.900">
    <property type="match status" value="1"/>
</dbReference>